<keyword evidence="6" id="KW-1185">Reference proteome</keyword>
<dbReference type="InterPro" id="IPR045048">
    <property type="entry name" value="FBXO31/39"/>
</dbReference>
<dbReference type="Pfam" id="PF12937">
    <property type="entry name" value="F-box-like"/>
    <property type="match status" value="1"/>
</dbReference>
<dbReference type="Proteomes" id="UP000008066">
    <property type="component" value="Unassembled WGS sequence"/>
</dbReference>
<dbReference type="HOGENOM" id="CLU_020076_1_0_1"/>
<dbReference type="eggNOG" id="ENOG502S1WE">
    <property type="taxonomic scope" value="Eukaryota"/>
</dbReference>
<reference evidence="5 6" key="1">
    <citation type="journal article" date="2011" name="Cell">
        <title>Insight into structure and assembly of the nuclear pore complex by utilizing the genome of a eukaryotic thermophile.</title>
        <authorList>
            <person name="Amlacher S."/>
            <person name="Sarges P."/>
            <person name="Flemming D."/>
            <person name="van Noort V."/>
            <person name="Kunze R."/>
            <person name="Devos D.P."/>
            <person name="Arumugam M."/>
            <person name="Bork P."/>
            <person name="Hurt E."/>
        </authorList>
    </citation>
    <scope>NUCLEOTIDE SEQUENCE [LARGE SCALE GENOMIC DNA]</scope>
    <source>
        <strain evidence="6">DSM 1495 / CBS 144.50 / IMI 039719</strain>
    </source>
</reference>
<dbReference type="PROSITE" id="PS50181">
    <property type="entry name" value="FBOX"/>
    <property type="match status" value="1"/>
</dbReference>
<feature type="compositionally biased region" description="Basic and acidic residues" evidence="3">
    <location>
        <begin position="376"/>
        <end position="393"/>
    </location>
</feature>
<comment type="pathway">
    <text evidence="1">Protein modification; protein ubiquitination.</text>
</comment>
<dbReference type="Pfam" id="PF12014">
    <property type="entry name" value="Cyclin_D1_bind"/>
    <property type="match status" value="1"/>
</dbReference>
<organism evidence="6">
    <name type="scientific">Chaetomium thermophilum (strain DSM 1495 / CBS 144.50 / IMI 039719)</name>
    <name type="common">Thermochaetoides thermophila</name>
    <dbReference type="NCBI Taxonomy" id="759272"/>
    <lineage>
        <taxon>Eukaryota</taxon>
        <taxon>Fungi</taxon>
        <taxon>Dikarya</taxon>
        <taxon>Ascomycota</taxon>
        <taxon>Pezizomycotina</taxon>
        <taxon>Sordariomycetes</taxon>
        <taxon>Sordariomycetidae</taxon>
        <taxon>Sordariales</taxon>
        <taxon>Chaetomiaceae</taxon>
        <taxon>Thermochaetoides</taxon>
    </lineage>
</organism>
<dbReference type="Gene3D" id="1.20.1280.50">
    <property type="match status" value="1"/>
</dbReference>
<feature type="compositionally biased region" description="Basic and acidic residues" evidence="3">
    <location>
        <begin position="486"/>
        <end position="514"/>
    </location>
</feature>
<protein>
    <recommendedName>
        <fullName evidence="4">F-box domain-containing protein</fullName>
    </recommendedName>
</protein>
<dbReference type="OrthoDB" id="722566at2759"/>
<feature type="region of interest" description="Disordered" evidence="3">
    <location>
        <begin position="473"/>
        <end position="514"/>
    </location>
</feature>
<gene>
    <name evidence="5" type="ORF">CTHT_0018330</name>
</gene>
<evidence type="ECO:0000256" key="2">
    <source>
        <dbReference type="ARBA" id="ARBA00022786"/>
    </source>
</evidence>
<dbReference type="GO" id="GO:0016567">
    <property type="term" value="P:protein ubiquitination"/>
    <property type="evidence" value="ECO:0007669"/>
    <property type="project" value="UniProtKB-UniPathway"/>
</dbReference>
<evidence type="ECO:0000256" key="1">
    <source>
        <dbReference type="ARBA" id="ARBA00004906"/>
    </source>
</evidence>
<evidence type="ECO:0000259" key="4">
    <source>
        <dbReference type="PROSITE" id="PS50181"/>
    </source>
</evidence>
<dbReference type="InterPro" id="IPR036047">
    <property type="entry name" value="F-box-like_dom_sf"/>
</dbReference>
<dbReference type="PANTHER" id="PTHR10706:SF130">
    <property type="entry name" value="F-BOX ONLY PROTEIN 31"/>
    <property type="match status" value="1"/>
</dbReference>
<keyword evidence="2" id="KW-0833">Ubl conjugation pathway</keyword>
<dbReference type="RefSeq" id="XP_006692329.1">
    <property type="nucleotide sequence ID" value="XM_006692266.1"/>
</dbReference>
<evidence type="ECO:0000313" key="5">
    <source>
        <dbReference type="EMBL" id="EGS22310.1"/>
    </source>
</evidence>
<evidence type="ECO:0000256" key="3">
    <source>
        <dbReference type="SAM" id="MobiDB-lite"/>
    </source>
</evidence>
<sequence length="624" mass="70409">MEQLQQIETEGRRDACISSPPSPLANRPNVSPSPSPSSESLPLPLPTPESMGEQMTAGIDKGKGKERAGPCYILSLPSEIVLSILSYLTPIDLARISQTCHFLYEHATADPLWHALIQENVPGVKVTSSYPFATYRELFLSHYPHWFLTRYKIWFSDADLPGRIIVVRYDQRRGCIEGYQLVARRRSRTYEWWAPDPNVIIPAFDPEVSLHLDSPMLQLDAKPSTEEGEFELLGRFSKTMRLRRGSNDTEPKDDRIKEHFLQRGIPMTTGALGSTYSHFFYARRLSDAELPADFHVECWPYGSVWPPPTVPSEHRVNGSYRRWEPPYSASVEPDRPRTMSELCERAFHIRRWPERPAGRITVHLFPASAADEEEHGEGSEEGHGGDDEHENGHNHGFQLQLPTLPTFHPLVISIPAPTLGHPIQLRRPDTATYATLDPELYTPTPDKPYRGIWVGDYSAHGCEFLLITQPDDDDESVSLVDTEGAESVHEEQQRRQEEEKKEEPCPGAPRRGEKGRLAAIKLTGDANVPRGEYSFLVDDLGEAGFVEVAKDPPFEGVRVVKSMGHVASAGFHNHTYLETKLYLISHDRLAQYWVDLGRFSYFQRVDIDPLLVPSPVGITAVLAR</sequence>
<dbReference type="EMBL" id="GL988040">
    <property type="protein sequence ID" value="EGS22310.1"/>
    <property type="molecule type" value="Genomic_DNA"/>
</dbReference>
<name>G0S2S7_CHATD</name>
<dbReference type="STRING" id="759272.G0S2S7"/>
<feature type="domain" description="F-box" evidence="4">
    <location>
        <begin position="70"/>
        <end position="116"/>
    </location>
</feature>
<dbReference type="SMART" id="SM00256">
    <property type="entry name" value="FBOX"/>
    <property type="match status" value="1"/>
</dbReference>
<dbReference type="InterPro" id="IPR001810">
    <property type="entry name" value="F-box_dom"/>
</dbReference>
<dbReference type="KEGG" id="cthr:CTHT_0018330"/>
<feature type="region of interest" description="Disordered" evidence="3">
    <location>
        <begin position="1"/>
        <end position="63"/>
    </location>
</feature>
<feature type="region of interest" description="Disordered" evidence="3">
    <location>
        <begin position="368"/>
        <end position="398"/>
    </location>
</feature>
<evidence type="ECO:0000313" key="6">
    <source>
        <dbReference type="Proteomes" id="UP000008066"/>
    </source>
</evidence>
<dbReference type="GeneID" id="18255871"/>
<dbReference type="SUPFAM" id="SSF81383">
    <property type="entry name" value="F-box domain"/>
    <property type="match status" value="1"/>
</dbReference>
<dbReference type="OMA" id="HPCWFIP"/>
<accession>G0S2S7</accession>
<dbReference type="AlphaFoldDB" id="G0S2S7"/>
<dbReference type="PANTHER" id="PTHR10706">
    <property type="entry name" value="F-BOX FAMILY PROTEIN"/>
    <property type="match status" value="1"/>
</dbReference>
<dbReference type="UniPathway" id="UPA00143"/>
<proteinExistence type="predicted"/>